<protein>
    <submittedName>
        <fullName evidence="2">Glycosyl transferase family 2</fullName>
    </submittedName>
</protein>
<evidence type="ECO:0000313" key="3">
    <source>
        <dbReference type="Proteomes" id="UP000317010"/>
    </source>
</evidence>
<accession>A0A562U3N5</accession>
<evidence type="ECO:0000259" key="1">
    <source>
        <dbReference type="Pfam" id="PF00535"/>
    </source>
</evidence>
<sequence>MTGNSFDLKNDYPKISIIIVTLNVADVIQNCLNSIYQQQYPAIEIVLMDGGSTDGTVAILAANDDKIACWRSEKDGGIYEAMNKALDHITGDWVYFLGADDTLFNEFSELAFQVRDKSIIYYGNVLMDGKKFRGKVSAYQHSKSAICHQAIIYPKQVFDKYRFNTKYRISADHELNMRAWKDKDFTFQYTDLTIANFNHTGVSSLNLDQDLEKDKAKLILKNHGVGNWIRFSFRQLKGTLFPKKNKKSSSI</sequence>
<dbReference type="CDD" id="cd06433">
    <property type="entry name" value="GT_2_WfgS_like"/>
    <property type="match status" value="1"/>
</dbReference>
<dbReference type="Pfam" id="PF00535">
    <property type="entry name" value="Glycos_transf_2"/>
    <property type="match status" value="1"/>
</dbReference>
<organism evidence="2 3">
    <name type="scientific">Mucilaginibacter frigoritolerans</name>
    <dbReference type="NCBI Taxonomy" id="652788"/>
    <lineage>
        <taxon>Bacteria</taxon>
        <taxon>Pseudomonadati</taxon>
        <taxon>Bacteroidota</taxon>
        <taxon>Sphingobacteriia</taxon>
        <taxon>Sphingobacteriales</taxon>
        <taxon>Sphingobacteriaceae</taxon>
        <taxon>Mucilaginibacter</taxon>
    </lineage>
</organism>
<feature type="domain" description="Glycosyltransferase 2-like" evidence="1">
    <location>
        <begin position="16"/>
        <end position="148"/>
    </location>
</feature>
<keyword evidence="3" id="KW-1185">Reference proteome</keyword>
<proteinExistence type="predicted"/>
<dbReference type="RefSeq" id="WP_144912727.1">
    <property type="nucleotide sequence ID" value="NZ_VLLI01000006.1"/>
</dbReference>
<dbReference type="PANTHER" id="PTHR22916:SF3">
    <property type="entry name" value="UDP-GLCNAC:BETAGAL BETA-1,3-N-ACETYLGLUCOSAMINYLTRANSFERASE-LIKE PROTEIN 1"/>
    <property type="match status" value="1"/>
</dbReference>
<evidence type="ECO:0000313" key="2">
    <source>
        <dbReference type="EMBL" id="TWI99954.1"/>
    </source>
</evidence>
<dbReference type="SUPFAM" id="SSF53448">
    <property type="entry name" value="Nucleotide-diphospho-sugar transferases"/>
    <property type="match status" value="1"/>
</dbReference>
<dbReference type="Proteomes" id="UP000317010">
    <property type="component" value="Unassembled WGS sequence"/>
</dbReference>
<dbReference type="OrthoDB" id="9788101at2"/>
<gene>
    <name evidence="2" type="ORF">JN11_02370</name>
</gene>
<dbReference type="Gene3D" id="3.90.550.10">
    <property type="entry name" value="Spore Coat Polysaccharide Biosynthesis Protein SpsA, Chain A"/>
    <property type="match status" value="1"/>
</dbReference>
<keyword evidence="2" id="KW-0808">Transferase</keyword>
<comment type="caution">
    <text evidence="2">The sequence shown here is derived from an EMBL/GenBank/DDBJ whole genome shotgun (WGS) entry which is preliminary data.</text>
</comment>
<dbReference type="AlphaFoldDB" id="A0A562U3N5"/>
<dbReference type="EMBL" id="VLLI01000006">
    <property type="protein sequence ID" value="TWI99954.1"/>
    <property type="molecule type" value="Genomic_DNA"/>
</dbReference>
<dbReference type="InterPro" id="IPR001173">
    <property type="entry name" value="Glyco_trans_2-like"/>
</dbReference>
<dbReference type="PANTHER" id="PTHR22916">
    <property type="entry name" value="GLYCOSYLTRANSFERASE"/>
    <property type="match status" value="1"/>
</dbReference>
<dbReference type="InterPro" id="IPR029044">
    <property type="entry name" value="Nucleotide-diphossugar_trans"/>
</dbReference>
<name>A0A562U3N5_9SPHI</name>
<dbReference type="GO" id="GO:0016758">
    <property type="term" value="F:hexosyltransferase activity"/>
    <property type="evidence" value="ECO:0007669"/>
    <property type="project" value="UniProtKB-ARBA"/>
</dbReference>
<reference evidence="2 3" key="1">
    <citation type="submission" date="2019-07" db="EMBL/GenBank/DDBJ databases">
        <title>Genomic Encyclopedia of Archaeal and Bacterial Type Strains, Phase II (KMG-II): from individual species to whole genera.</title>
        <authorList>
            <person name="Goeker M."/>
        </authorList>
    </citation>
    <scope>NUCLEOTIDE SEQUENCE [LARGE SCALE GENOMIC DNA]</scope>
    <source>
        <strain evidence="2 3">ATCC BAA-1854</strain>
    </source>
</reference>